<gene>
    <name evidence="10" type="ORF">GGR38_004435</name>
</gene>
<evidence type="ECO:0000256" key="7">
    <source>
        <dbReference type="PIRSR" id="PIRSR005096-2"/>
    </source>
</evidence>
<dbReference type="InterPro" id="IPR014718">
    <property type="entry name" value="GH-type_carb-bd"/>
</dbReference>
<dbReference type="PANTHER" id="PTHR10091:SF0">
    <property type="entry name" value="GALACTOSE MUTAROTASE"/>
    <property type="match status" value="1"/>
</dbReference>
<dbReference type="EC" id="5.1.3.3" evidence="5"/>
<dbReference type="GO" id="GO:0033499">
    <property type="term" value="P:galactose catabolic process via UDP-galactose, Leloir pathway"/>
    <property type="evidence" value="ECO:0007669"/>
    <property type="project" value="TreeGrafter"/>
</dbReference>
<name>A0A7W6G8M3_9SPHN</name>
<evidence type="ECO:0000256" key="5">
    <source>
        <dbReference type="PIRNR" id="PIRNR005096"/>
    </source>
</evidence>
<feature type="chain" id="PRO_5030617321" description="Aldose 1-epimerase" evidence="9">
    <location>
        <begin position="17"/>
        <end position="372"/>
    </location>
</feature>
<accession>A0A7W6G8M3</accession>
<evidence type="ECO:0000256" key="8">
    <source>
        <dbReference type="PIRSR" id="PIRSR005096-3"/>
    </source>
</evidence>
<proteinExistence type="inferred from homology"/>
<dbReference type="EMBL" id="JACIDX010000024">
    <property type="protein sequence ID" value="MBB3957461.1"/>
    <property type="molecule type" value="Genomic_DNA"/>
</dbReference>
<dbReference type="PIRSF" id="PIRSF005096">
    <property type="entry name" value="GALM"/>
    <property type="match status" value="1"/>
</dbReference>
<evidence type="ECO:0000256" key="2">
    <source>
        <dbReference type="ARBA" id="ARBA00006206"/>
    </source>
</evidence>
<dbReference type="Gene3D" id="2.70.98.10">
    <property type="match status" value="1"/>
</dbReference>
<comment type="pathway">
    <text evidence="1 5">Carbohydrate metabolism; hexose metabolism.</text>
</comment>
<evidence type="ECO:0000313" key="11">
    <source>
        <dbReference type="Proteomes" id="UP000548867"/>
    </source>
</evidence>
<dbReference type="InterPro" id="IPR011013">
    <property type="entry name" value="Gal_mutarotase_sf_dom"/>
</dbReference>
<evidence type="ECO:0000256" key="6">
    <source>
        <dbReference type="PIRSR" id="PIRSR005096-1"/>
    </source>
</evidence>
<feature type="signal peptide" evidence="9">
    <location>
        <begin position="1"/>
        <end position="16"/>
    </location>
</feature>
<protein>
    <recommendedName>
        <fullName evidence="5">Aldose 1-epimerase</fullName>
        <ecNumber evidence="5">5.1.3.3</ecNumber>
    </recommendedName>
</protein>
<dbReference type="InterPro" id="IPR047215">
    <property type="entry name" value="Galactose_mutarotase-like"/>
</dbReference>
<keyword evidence="9" id="KW-0732">Signal</keyword>
<dbReference type="Pfam" id="PF01263">
    <property type="entry name" value="Aldose_epim"/>
    <property type="match status" value="1"/>
</dbReference>
<dbReference type="UniPathway" id="UPA00242"/>
<reference evidence="10 11" key="1">
    <citation type="submission" date="2020-08" db="EMBL/GenBank/DDBJ databases">
        <title>Genomic Encyclopedia of Type Strains, Phase IV (KMG-IV): sequencing the most valuable type-strain genomes for metagenomic binning, comparative biology and taxonomic classification.</title>
        <authorList>
            <person name="Goeker M."/>
        </authorList>
    </citation>
    <scope>NUCLEOTIDE SEQUENCE [LARGE SCALE GENOMIC DNA]</scope>
    <source>
        <strain evidence="10 11">DSM 27057</strain>
    </source>
</reference>
<comment type="similarity">
    <text evidence="2 5">Belongs to the aldose epimerase family.</text>
</comment>
<dbReference type="SUPFAM" id="SSF74650">
    <property type="entry name" value="Galactose mutarotase-like"/>
    <property type="match status" value="1"/>
</dbReference>
<dbReference type="PANTHER" id="PTHR10091">
    <property type="entry name" value="ALDOSE-1-EPIMERASE"/>
    <property type="match status" value="1"/>
</dbReference>
<evidence type="ECO:0000313" key="10">
    <source>
        <dbReference type="EMBL" id="MBB3957461.1"/>
    </source>
</evidence>
<sequence>MRIALALLLTASPAMAATARVEDGGALADGRHVAAIVLNNGAVSARILAYGVTLQSLIAPDRHGRRADIVLGHDTADEYEAHQDYLGATVGRYANRIAGAEFALDGMTYHLRRNGAGPNSVHGGGLGFDRQVFDVAEVHGGKDAMVRLTHTSPDGDSGYPGELRVSITYRLDAKGALTIRFEAETTKPTIVNITNHALFNLSGEGAGRTATMARLTIPASRMVPVARGNLPTGELRDVDGTVFDFRHPRMIETAIRDGREPQIAQARGFDHSFMLDAGLTARPHLAARLTDATSGRWLEMWTTQPSVQLYTGNYFDGSKPGKAGHLYRMGDGVALEPGLPPDTPHLPQFGSARVDPGRPYVHVMIYRVGILR</sequence>
<dbReference type="GO" id="GO:0030246">
    <property type="term" value="F:carbohydrate binding"/>
    <property type="evidence" value="ECO:0007669"/>
    <property type="project" value="InterPro"/>
</dbReference>
<feature type="binding site" evidence="8">
    <location>
        <begin position="95"/>
        <end position="96"/>
    </location>
    <ligand>
        <name>beta-D-galactose</name>
        <dbReference type="ChEBI" id="CHEBI:27667"/>
    </ligand>
</feature>
<organism evidence="10 11">
    <name type="scientific">Novosphingobium sediminicola</name>
    <dbReference type="NCBI Taxonomy" id="563162"/>
    <lineage>
        <taxon>Bacteria</taxon>
        <taxon>Pseudomonadati</taxon>
        <taxon>Pseudomonadota</taxon>
        <taxon>Alphaproteobacteria</taxon>
        <taxon>Sphingomonadales</taxon>
        <taxon>Sphingomonadaceae</taxon>
        <taxon>Novosphingobium</taxon>
    </lineage>
</organism>
<dbReference type="CDD" id="cd09019">
    <property type="entry name" value="galactose_mutarotase_like"/>
    <property type="match status" value="1"/>
</dbReference>
<dbReference type="InterPro" id="IPR008183">
    <property type="entry name" value="Aldose_1/G6P_1-epimerase"/>
</dbReference>
<dbReference type="GO" id="GO:0006006">
    <property type="term" value="P:glucose metabolic process"/>
    <property type="evidence" value="ECO:0007669"/>
    <property type="project" value="TreeGrafter"/>
</dbReference>
<keyword evidence="11" id="KW-1185">Reference proteome</keyword>
<feature type="active site" description="Proton donor" evidence="6">
    <location>
        <position position="196"/>
    </location>
</feature>
<evidence type="ECO:0000256" key="4">
    <source>
        <dbReference type="ARBA" id="ARBA00023277"/>
    </source>
</evidence>
<dbReference type="GO" id="GO:0005737">
    <property type="term" value="C:cytoplasm"/>
    <property type="evidence" value="ECO:0007669"/>
    <property type="project" value="TreeGrafter"/>
</dbReference>
<dbReference type="NCBIfam" id="NF008277">
    <property type="entry name" value="PRK11055.1"/>
    <property type="match status" value="1"/>
</dbReference>
<keyword evidence="3 5" id="KW-0413">Isomerase</keyword>
<feature type="binding site" evidence="7">
    <location>
        <position position="270"/>
    </location>
    <ligand>
        <name>beta-D-galactose</name>
        <dbReference type="ChEBI" id="CHEBI:27667"/>
    </ligand>
</feature>
<comment type="caution">
    <text evidence="10">The sequence shown here is derived from an EMBL/GenBank/DDBJ whole genome shotgun (WGS) entry which is preliminary data.</text>
</comment>
<comment type="catalytic activity">
    <reaction evidence="5">
        <text>alpha-D-glucose = beta-D-glucose</text>
        <dbReference type="Rhea" id="RHEA:10264"/>
        <dbReference type="ChEBI" id="CHEBI:15903"/>
        <dbReference type="ChEBI" id="CHEBI:17925"/>
        <dbReference type="EC" id="5.1.3.3"/>
    </reaction>
</comment>
<evidence type="ECO:0000256" key="3">
    <source>
        <dbReference type="ARBA" id="ARBA00023235"/>
    </source>
</evidence>
<evidence type="ECO:0000256" key="9">
    <source>
        <dbReference type="SAM" id="SignalP"/>
    </source>
</evidence>
<feature type="active site" description="Proton acceptor" evidence="6">
    <location>
        <position position="336"/>
    </location>
</feature>
<keyword evidence="4 5" id="KW-0119">Carbohydrate metabolism</keyword>
<dbReference type="InterPro" id="IPR015443">
    <property type="entry name" value="Aldose_1-epimerase"/>
</dbReference>
<dbReference type="Proteomes" id="UP000548867">
    <property type="component" value="Unassembled WGS sequence"/>
</dbReference>
<evidence type="ECO:0000256" key="1">
    <source>
        <dbReference type="ARBA" id="ARBA00005028"/>
    </source>
</evidence>
<dbReference type="AlphaFoldDB" id="A0A7W6G8M3"/>
<dbReference type="GO" id="GO:0004034">
    <property type="term" value="F:aldose 1-epimerase activity"/>
    <property type="evidence" value="ECO:0007669"/>
    <property type="project" value="UniProtKB-EC"/>
</dbReference>